<dbReference type="InterPro" id="IPR011527">
    <property type="entry name" value="ABC1_TM_dom"/>
</dbReference>
<keyword evidence="2" id="KW-1003">Cell membrane</keyword>
<keyword evidence="15" id="KW-1185">Reference proteome</keyword>
<dbReference type="RefSeq" id="WP_273601409.1">
    <property type="nucleotide sequence ID" value="NZ_JAQQXT010000010.1"/>
</dbReference>
<accession>A0ABT5KH43</accession>
<feature type="domain" description="ABC transmembrane type-1" evidence="12">
    <location>
        <begin position="211"/>
        <end position="489"/>
    </location>
</feature>
<evidence type="ECO:0000256" key="3">
    <source>
        <dbReference type="ARBA" id="ARBA00022692"/>
    </source>
</evidence>
<dbReference type="InterPro" id="IPR027417">
    <property type="entry name" value="P-loop_NTPase"/>
</dbReference>
<dbReference type="SUPFAM" id="SSF52540">
    <property type="entry name" value="P-loop containing nucleoside triphosphate hydrolases"/>
    <property type="match status" value="1"/>
</dbReference>
<feature type="transmembrane region" description="Helical" evidence="10">
    <location>
        <begin position="325"/>
        <end position="342"/>
    </location>
</feature>
<protein>
    <submittedName>
        <fullName evidence="14">Type I secretion system permease/ATPase</fullName>
    </submittedName>
</protein>
<feature type="domain" description="ABC transporter" evidence="11">
    <location>
        <begin position="523"/>
        <end position="762"/>
    </location>
</feature>
<dbReference type="CDD" id="cd18587">
    <property type="entry name" value="ABC_6TM_LapB_like"/>
    <property type="match status" value="1"/>
</dbReference>
<dbReference type="Gene3D" id="3.90.70.10">
    <property type="entry name" value="Cysteine proteinases"/>
    <property type="match status" value="1"/>
</dbReference>
<gene>
    <name evidence="14" type="ORF">PRZ03_16795</name>
</gene>
<evidence type="ECO:0000256" key="1">
    <source>
        <dbReference type="ARBA" id="ARBA00004651"/>
    </source>
</evidence>
<evidence type="ECO:0000313" key="15">
    <source>
        <dbReference type="Proteomes" id="UP001221189"/>
    </source>
</evidence>
<dbReference type="InterPro" id="IPR003439">
    <property type="entry name" value="ABC_transporter-like_ATP-bd"/>
</dbReference>
<dbReference type="Proteomes" id="UP001221189">
    <property type="component" value="Unassembled WGS sequence"/>
</dbReference>
<dbReference type="InterPro" id="IPR005074">
    <property type="entry name" value="Peptidase_C39"/>
</dbReference>
<dbReference type="PROSITE" id="PS50990">
    <property type="entry name" value="PEPTIDASE_C39"/>
    <property type="match status" value="1"/>
</dbReference>
<comment type="subcellular location">
    <subcellularLocation>
        <location evidence="1">Cell membrane</location>
        <topology evidence="1">Multi-pass membrane protein</topology>
    </subcellularLocation>
</comment>
<dbReference type="InterPro" id="IPR036640">
    <property type="entry name" value="ABC1_TM_sf"/>
</dbReference>
<feature type="domain" description="Peptidase C39" evidence="13">
    <location>
        <begin position="41"/>
        <end position="170"/>
    </location>
</feature>
<keyword evidence="4" id="KW-0547">Nucleotide-binding</keyword>
<dbReference type="InterPro" id="IPR039421">
    <property type="entry name" value="Type_1_exporter"/>
</dbReference>
<dbReference type="InterPro" id="IPR017750">
    <property type="entry name" value="ATPase_T1SS"/>
</dbReference>
<reference evidence="14 15" key="1">
    <citation type="submission" date="2022-10" db="EMBL/GenBank/DDBJ databases">
        <title>Paucibacter sp. hw1 Genome sequencing.</title>
        <authorList>
            <person name="Park S."/>
        </authorList>
    </citation>
    <scope>NUCLEOTIDE SEQUENCE [LARGE SCALE GENOMIC DNA]</scope>
    <source>
        <strain evidence="15">hw1</strain>
    </source>
</reference>
<dbReference type="Pfam" id="PF00005">
    <property type="entry name" value="ABC_tran"/>
    <property type="match status" value="1"/>
</dbReference>
<dbReference type="Gene3D" id="3.40.50.300">
    <property type="entry name" value="P-loop containing nucleotide triphosphate hydrolases"/>
    <property type="match status" value="1"/>
</dbReference>
<dbReference type="NCBIfam" id="TIGR03375">
    <property type="entry name" value="type_I_sec_LssB"/>
    <property type="match status" value="1"/>
</dbReference>
<comment type="caution">
    <text evidence="14">The sequence shown here is derived from an EMBL/GenBank/DDBJ whole genome shotgun (WGS) entry which is preliminary data.</text>
</comment>
<evidence type="ECO:0000256" key="6">
    <source>
        <dbReference type="ARBA" id="ARBA00022840"/>
    </source>
</evidence>
<feature type="region of interest" description="Disordered" evidence="9">
    <location>
        <begin position="764"/>
        <end position="790"/>
    </location>
</feature>
<keyword evidence="3 10" id="KW-0812">Transmembrane</keyword>
<feature type="transmembrane region" description="Helical" evidence="10">
    <location>
        <begin position="211"/>
        <end position="233"/>
    </location>
</feature>
<dbReference type="PROSITE" id="PS50929">
    <property type="entry name" value="ABC_TM1F"/>
    <property type="match status" value="1"/>
</dbReference>
<dbReference type="PROSITE" id="PS50893">
    <property type="entry name" value="ABC_TRANSPORTER_2"/>
    <property type="match status" value="1"/>
</dbReference>
<evidence type="ECO:0000256" key="8">
    <source>
        <dbReference type="ARBA" id="ARBA00023136"/>
    </source>
</evidence>
<dbReference type="PANTHER" id="PTHR43394:SF1">
    <property type="entry name" value="ATP-BINDING CASSETTE SUB-FAMILY B MEMBER 10, MITOCHONDRIAL"/>
    <property type="match status" value="1"/>
</dbReference>
<feature type="transmembrane region" description="Helical" evidence="10">
    <location>
        <begin position="348"/>
        <end position="368"/>
    </location>
</feature>
<keyword evidence="8 10" id="KW-0472">Membrane</keyword>
<sequence length="790" mass="84859">MSQRHDPFFDGNAAAAGKGLRLAADSSVASEPSVPDPLQGLAEQPMGDPLLTALAWVTRHHGRPRSAESLRAGAPVEGPLAPDQALRVMREAGYNAGLLRKSIDDINPLLMPAVLLLNEGDACVLVKRLDDGTEPTGGRYEVVFPGPEAASCTALTSELEPEYSGFVLVSSPQEQSQAHTRNTRDEPLLRVAGEHWLWGTLKRFVPYYRSAMLAALLSNVLMLVSGLVTSVIYDKVIPNQALVTLWTLAVGAGVALIFDMFARQLRSHLIDLAGRKADMIIGAKLFRQTLGVRMEHKPESAGSYAHYLAQIEVVREFFTSATMSALTDLPFIILFVAMTFVIGGPLGWVLVLTIPLILALTYGIQGYLRKAMRTNMAETAELQGTLVEAIEGLEDVKTSGAEGRFLRRYETSTSIAAESSLQARNMSSWSSNITMTLQQSINLVMLVWGVYLIQDGLITAGALIGAVMFAGRAIMPLGSLVSLATRYQGARAAMLSLDRMMNSPTERDGSRNYVPLTQVSGKLGLHDVGFSYPMVGQGEAPKILKAVNLRLQAGERVAVLGRIGSGKSTILRLLAGLYQPTEGMVDVDGIDLRQVDPAEFRARVGFVSQEPRLFHGTLRDNVLMGRAHLDAGRLVEVARLTGLDRVVAGHPKGWDLPVGEMGGLLSGGQRQLVALARSLVTKPQILLMDEPTSSMDAQSEMAFLRQLRDAAGTCTLVVVTHRPAVLELVARIVVVDNGRVVLDGPRDQVLAALSGVRPSAATAEAASSNGAGANLHMHPSAQPVQRSASV</sequence>
<evidence type="ECO:0000256" key="7">
    <source>
        <dbReference type="ARBA" id="ARBA00022989"/>
    </source>
</evidence>
<feature type="transmembrane region" description="Helical" evidence="10">
    <location>
        <begin position="245"/>
        <end position="262"/>
    </location>
</feature>
<dbReference type="SUPFAM" id="SSF90123">
    <property type="entry name" value="ABC transporter transmembrane region"/>
    <property type="match status" value="1"/>
</dbReference>
<dbReference type="InterPro" id="IPR003593">
    <property type="entry name" value="AAA+_ATPase"/>
</dbReference>
<dbReference type="EMBL" id="JAQQXT010000010">
    <property type="protein sequence ID" value="MDC8773248.1"/>
    <property type="molecule type" value="Genomic_DNA"/>
</dbReference>
<dbReference type="InterPro" id="IPR017871">
    <property type="entry name" value="ABC_transporter-like_CS"/>
</dbReference>
<keyword evidence="5" id="KW-0378">Hydrolase</keyword>
<keyword evidence="7 10" id="KW-1133">Transmembrane helix</keyword>
<evidence type="ECO:0000256" key="5">
    <source>
        <dbReference type="ARBA" id="ARBA00022801"/>
    </source>
</evidence>
<feature type="compositionally biased region" description="Low complexity" evidence="9">
    <location>
        <begin position="764"/>
        <end position="774"/>
    </location>
</feature>
<evidence type="ECO:0000259" key="12">
    <source>
        <dbReference type="PROSITE" id="PS50929"/>
    </source>
</evidence>
<evidence type="ECO:0000256" key="2">
    <source>
        <dbReference type="ARBA" id="ARBA00022475"/>
    </source>
</evidence>
<dbReference type="Gene3D" id="1.20.1560.10">
    <property type="entry name" value="ABC transporter type 1, transmembrane domain"/>
    <property type="match status" value="1"/>
</dbReference>
<evidence type="ECO:0000313" key="14">
    <source>
        <dbReference type="EMBL" id="MDC8773248.1"/>
    </source>
</evidence>
<name>A0ABT5KH43_9BURK</name>
<evidence type="ECO:0000256" key="10">
    <source>
        <dbReference type="SAM" id="Phobius"/>
    </source>
</evidence>
<organism evidence="14 15">
    <name type="scientific">Roseateles albus</name>
    <dbReference type="NCBI Taxonomy" id="2987525"/>
    <lineage>
        <taxon>Bacteria</taxon>
        <taxon>Pseudomonadati</taxon>
        <taxon>Pseudomonadota</taxon>
        <taxon>Betaproteobacteria</taxon>
        <taxon>Burkholderiales</taxon>
        <taxon>Sphaerotilaceae</taxon>
        <taxon>Roseateles</taxon>
    </lineage>
</organism>
<dbReference type="SMART" id="SM00382">
    <property type="entry name" value="AAA"/>
    <property type="match status" value="1"/>
</dbReference>
<dbReference type="Pfam" id="PF00664">
    <property type="entry name" value="ABC_membrane"/>
    <property type="match status" value="1"/>
</dbReference>
<dbReference type="PROSITE" id="PS00211">
    <property type="entry name" value="ABC_TRANSPORTER_1"/>
    <property type="match status" value="1"/>
</dbReference>
<proteinExistence type="predicted"/>
<evidence type="ECO:0000259" key="11">
    <source>
        <dbReference type="PROSITE" id="PS50893"/>
    </source>
</evidence>
<dbReference type="PANTHER" id="PTHR43394">
    <property type="entry name" value="ATP-DEPENDENT PERMEASE MDL1, MITOCHONDRIAL"/>
    <property type="match status" value="1"/>
</dbReference>
<evidence type="ECO:0000259" key="13">
    <source>
        <dbReference type="PROSITE" id="PS50990"/>
    </source>
</evidence>
<evidence type="ECO:0000256" key="9">
    <source>
        <dbReference type="SAM" id="MobiDB-lite"/>
    </source>
</evidence>
<keyword evidence="6" id="KW-0067">ATP-binding</keyword>
<evidence type="ECO:0000256" key="4">
    <source>
        <dbReference type="ARBA" id="ARBA00022741"/>
    </source>
</evidence>